<keyword evidence="3" id="KW-1185">Reference proteome</keyword>
<dbReference type="PATRIC" id="fig|1144316.3.peg.2346"/>
<comment type="caution">
    <text evidence="2">The sequence shown here is derived from an EMBL/GenBank/DDBJ whole genome shotgun (WGS) entry which is preliminary data.</text>
</comment>
<reference evidence="2 3" key="1">
    <citation type="journal article" date="2012" name="J. Bacteriol.">
        <title>Twenty-one genome sequences from Pseudomonas species and 19 genome sequences from diverse bacteria isolated from the rhizosphere and endosphere of Populus deltoides.</title>
        <authorList>
            <person name="Brown S.D."/>
            <person name="Utturkar S.M."/>
            <person name="Klingeman D.M."/>
            <person name="Johnson C.M."/>
            <person name="Martin S.L."/>
            <person name="Land M.L."/>
            <person name="Lu T.Y."/>
            <person name="Schadt C.W."/>
            <person name="Doktycz M.J."/>
            <person name="Pelletier D.A."/>
        </authorList>
    </citation>
    <scope>NUCLEOTIDE SEQUENCE [LARGE SCALE GENOMIC DNA]</scope>
    <source>
        <strain evidence="2 3">CF314</strain>
    </source>
</reference>
<accession>J2T0K4</accession>
<dbReference type="AlphaFoldDB" id="J2T0K4"/>
<proteinExistence type="predicted"/>
<dbReference type="EMBL" id="AKJY01000040">
    <property type="protein sequence ID" value="EJL71482.1"/>
    <property type="molecule type" value="Genomic_DNA"/>
</dbReference>
<name>J2T0K4_9FLAO</name>
<feature type="region of interest" description="Disordered" evidence="1">
    <location>
        <begin position="1"/>
        <end position="29"/>
    </location>
</feature>
<evidence type="ECO:0000313" key="2">
    <source>
        <dbReference type="EMBL" id="EJL71482.1"/>
    </source>
</evidence>
<gene>
    <name evidence="2" type="ORF">PMI13_02328</name>
</gene>
<evidence type="ECO:0000256" key="1">
    <source>
        <dbReference type="SAM" id="MobiDB-lite"/>
    </source>
</evidence>
<protein>
    <submittedName>
        <fullName evidence="2">Uncharacterized protein</fullName>
    </submittedName>
</protein>
<sequence length="229" mass="25896">MAWIGQGEPFTNEEMMGPGGGVFSKEPDIRDSPEYQEAMNMIYTPDFGQFDFSQFGNDNDEEPVNFFGKSDEKVFHQVYKQMYELFKDTKGDGVFRVYAHGNFGYLVDENGYAVDTAKKFDVIMKSKNSNWKNVDKMKDPILILFACLSGQSTVQNDAIGKQISQAHPNLTVIAFNGFVTYDPKANGIKNVNAAQNSGDGRGGIVFYQNGEYLTGYRYNQFLKKYPNFK</sequence>
<evidence type="ECO:0000313" key="3">
    <source>
        <dbReference type="Proteomes" id="UP000007509"/>
    </source>
</evidence>
<organism evidence="2 3">
    <name type="scientific">Chryseobacterium populi</name>
    <dbReference type="NCBI Taxonomy" id="1144316"/>
    <lineage>
        <taxon>Bacteria</taxon>
        <taxon>Pseudomonadati</taxon>
        <taxon>Bacteroidota</taxon>
        <taxon>Flavobacteriia</taxon>
        <taxon>Flavobacteriales</taxon>
        <taxon>Weeksellaceae</taxon>
        <taxon>Chryseobacterium group</taxon>
        <taxon>Chryseobacterium</taxon>
    </lineage>
</organism>
<dbReference type="Proteomes" id="UP000007509">
    <property type="component" value="Unassembled WGS sequence"/>
</dbReference>